<protein>
    <submittedName>
        <fullName evidence="1">Uncharacterized protein</fullName>
    </submittedName>
</protein>
<organism evidence="1 2">
    <name type="scientific">Arenicella xantha</name>
    <dbReference type="NCBI Taxonomy" id="644221"/>
    <lineage>
        <taxon>Bacteria</taxon>
        <taxon>Pseudomonadati</taxon>
        <taxon>Pseudomonadota</taxon>
        <taxon>Gammaproteobacteria</taxon>
        <taxon>Arenicellales</taxon>
        <taxon>Arenicellaceae</taxon>
        <taxon>Arenicella</taxon>
    </lineage>
</organism>
<gene>
    <name evidence="1" type="ORF">DFR28_10232</name>
</gene>
<reference evidence="1 2" key="1">
    <citation type="submission" date="2018-06" db="EMBL/GenBank/DDBJ databases">
        <title>Genomic Encyclopedia of Type Strains, Phase IV (KMG-IV): sequencing the most valuable type-strain genomes for metagenomic binning, comparative biology and taxonomic classification.</title>
        <authorList>
            <person name="Goeker M."/>
        </authorList>
    </citation>
    <scope>NUCLEOTIDE SEQUENCE [LARGE SCALE GENOMIC DNA]</scope>
    <source>
        <strain evidence="1 2">DSM 24032</strain>
    </source>
</reference>
<accession>A0A395JIW1</accession>
<proteinExistence type="predicted"/>
<dbReference type="AlphaFoldDB" id="A0A395JIW1"/>
<comment type="caution">
    <text evidence="1">The sequence shown here is derived from an EMBL/GenBank/DDBJ whole genome shotgun (WGS) entry which is preliminary data.</text>
</comment>
<dbReference type="InParanoid" id="A0A395JIW1"/>
<evidence type="ECO:0000313" key="2">
    <source>
        <dbReference type="Proteomes" id="UP000253083"/>
    </source>
</evidence>
<dbReference type="RefSeq" id="WP_113953467.1">
    <property type="nucleotide sequence ID" value="NZ_QNRT01000002.1"/>
</dbReference>
<sequence length="233" mass="25762">MQVRNVLSSITFVVCFIIVNTARADVIEFTGGLESGRFIDGVNLTSNYPTVALSGEWSANGGGFAALSCFAGENVNRVVIQRGCDAKLGWFTPLNERQAISFAVSRHDYSSSTLKGWEYTTASAKWHLGKRYTLAVKATDSLLGQGASGVTTSLQFSQPLRDNWRLKLEAGLTSLQSSAPVDSLEYGQLGIEYAQSRWTTELKFMLSSSDYKRFVKLNIEQPEVAINVRYRIY</sequence>
<dbReference type="Proteomes" id="UP000253083">
    <property type="component" value="Unassembled WGS sequence"/>
</dbReference>
<evidence type="ECO:0000313" key="1">
    <source>
        <dbReference type="EMBL" id="RBP50621.1"/>
    </source>
</evidence>
<dbReference type="EMBL" id="QNRT01000002">
    <property type="protein sequence ID" value="RBP50621.1"/>
    <property type="molecule type" value="Genomic_DNA"/>
</dbReference>
<name>A0A395JIW1_9GAMM</name>
<keyword evidence="2" id="KW-1185">Reference proteome</keyword>